<dbReference type="NCBIfam" id="TIGR01764">
    <property type="entry name" value="excise"/>
    <property type="match status" value="1"/>
</dbReference>
<dbReference type="EMBL" id="WHZU01000004">
    <property type="protein sequence ID" value="NEH11115.1"/>
    <property type="molecule type" value="Genomic_DNA"/>
</dbReference>
<sequence>MPSVIPHIPINEKLTLTVSEAAGLSGIPVRVVRSAIRRNELRSCEAGEATIRVRRTDLDSWVAALPERRR</sequence>
<name>A0ABX0C956_9BIFI</name>
<keyword evidence="3" id="KW-1185">Reference proteome</keyword>
<organism evidence="2 3">
    <name type="scientific">Bifidobacterium saimiriisciurei</name>
    <dbReference type="NCBI Taxonomy" id="2661627"/>
    <lineage>
        <taxon>Bacteria</taxon>
        <taxon>Bacillati</taxon>
        <taxon>Actinomycetota</taxon>
        <taxon>Actinomycetes</taxon>
        <taxon>Bifidobacteriales</taxon>
        <taxon>Bifidobacteriaceae</taxon>
        <taxon>Bifidobacterium</taxon>
    </lineage>
</organism>
<comment type="caution">
    <text evidence="2">The sequence shown here is derived from an EMBL/GenBank/DDBJ whole genome shotgun (WGS) entry which is preliminary data.</text>
</comment>
<accession>A0ABX0C956</accession>
<dbReference type="RefSeq" id="WP_163199484.1">
    <property type="nucleotide sequence ID" value="NZ_WHZU01000004.1"/>
</dbReference>
<proteinExistence type="predicted"/>
<evidence type="ECO:0000259" key="1">
    <source>
        <dbReference type="Pfam" id="PF12728"/>
    </source>
</evidence>
<dbReference type="Pfam" id="PF12728">
    <property type="entry name" value="HTH_17"/>
    <property type="match status" value="1"/>
</dbReference>
<reference evidence="2 3" key="1">
    <citation type="submission" date="2019-10" db="EMBL/GenBank/DDBJ databases">
        <title>Bifidobacterium from non-human primates.</title>
        <authorList>
            <person name="Modesto M."/>
        </authorList>
    </citation>
    <scope>NUCLEOTIDE SEQUENCE [LARGE SCALE GENOMIC DNA]</scope>
    <source>
        <strain evidence="2 3">SMA1</strain>
    </source>
</reference>
<dbReference type="InterPro" id="IPR041657">
    <property type="entry name" value="HTH_17"/>
</dbReference>
<evidence type="ECO:0000313" key="3">
    <source>
        <dbReference type="Proteomes" id="UP000475155"/>
    </source>
</evidence>
<evidence type="ECO:0000313" key="2">
    <source>
        <dbReference type="EMBL" id="NEH11115.1"/>
    </source>
</evidence>
<dbReference type="InterPro" id="IPR010093">
    <property type="entry name" value="SinI_DNA-bd"/>
</dbReference>
<protein>
    <submittedName>
        <fullName evidence="2">Helix-turn-helix domain-containing protein</fullName>
    </submittedName>
</protein>
<feature type="domain" description="Helix-turn-helix" evidence="1">
    <location>
        <begin position="16"/>
        <end position="64"/>
    </location>
</feature>
<dbReference type="Proteomes" id="UP000475155">
    <property type="component" value="Unassembled WGS sequence"/>
</dbReference>
<gene>
    <name evidence="2" type="ORF">GFD18_03265</name>
</gene>